<dbReference type="EMBL" id="SNVW01000016">
    <property type="protein sequence ID" value="TDN41728.1"/>
    <property type="molecule type" value="Genomic_DNA"/>
</dbReference>
<feature type="region of interest" description="Disordered" evidence="1">
    <location>
        <begin position="569"/>
        <end position="591"/>
    </location>
</feature>
<feature type="transmembrane region" description="Helical" evidence="2">
    <location>
        <begin position="616"/>
        <end position="640"/>
    </location>
</feature>
<comment type="caution">
    <text evidence="4">The sequence shown here is derived from an EMBL/GenBank/DDBJ whole genome shotgun (WGS) entry which is preliminary data.</text>
</comment>
<feature type="compositionally biased region" description="Basic and acidic residues" evidence="1">
    <location>
        <begin position="52"/>
        <end position="70"/>
    </location>
</feature>
<accession>A0A4R6DCU1</accession>
<feature type="compositionally biased region" description="Basic and acidic residues" evidence="1">
    <location>
        <begin position="1"/>
        <end position="32"/>
    </location>
</feature>
<dbReference type="Pfam" id="PF13845">
    <property type="entry name" value="Septum_form"/>
    <property type="match status" value="1"/>
</dbReference>
<keyword evidence="2" id="KW-0472">Membrane</keyword>
<evidence type="ECO:0000259" key="3">
    <source>
        <dbReference type="Pfam" id="PF13845"/>
    </source>
</evidence>
<evidence type="ECO:0000256" key="2">
    <source>
        <dbReference type="SAM" id="Phobius"/>
    </source>
</evidence>
<feature type="compositionally biased region" description="Pro residues" evidence="1">
    <location>
        <begin position="99"/>
        <end position="111"/>
    </location>
</feature>
<feature type="compositionally biased region" description="Pro residues" evidence="1">
    <location>
        <begin position="158"/>
        <end position="167"/>
    </location>
</feature>
<keyword evidence="2" id="KW-0812">Transmembrane</keyword>
<evidence type="ECO:0000313" key="5">
    <source>
        <dbReference type="Proteomes" id="UP000295764"/>
    </source>
</evidence>
<organism evidence="4 5">
    <name type="scientific">Curtobacterium flaccumfaciens</name>
    <dbReference type="NCBI Taxonomy" id="2035"/>
    <lineage>
        <taxon>Bacteria</taxon>
        <taxon>Bacillati</taxon>
        <taxon>Actinomycetota</taxon>
        <taxon>Actinomycetes</taxon>
        <taxon>Micrococcales</taxon>
        <taxon>Microbacteriaceae</taxon>
        <taxon>Curtobacterium</taxon>
    </lineage>
</organism>
<feature type="compositionally biased region" description="Low complexity" evidence="1">
    <location>
        <begin position="577"/>
        <end position="589"/>
    </location>
</feature>
<feature type="region of interest" description="Disordered" evidence="1">
    <location>
        <begin position="1"/>
        <end position="238"/>
    </location>
</feature>
<feature type="region of interest" description="Disordered" evidence="1">
    <location>
        <begin position="408"/>
        <end position="447"/>
    </location>
</feature>
<feature type="compositionally biased region" description="Basic and acidic residues" evidence="1">
    <location>
        <begin position="179"/>
        <end position="210"/>
    </location>
</feature>
<dbReference type="InterPro" id="IPR026004">
    <property type="entry name" value="Septum_form"/>
</dbReference>
<feature type="domain" description="Septum formation-related" evidence="3">
    <location>
        <begin position="706"/>
        <end position="797"/>
    </location>
</feature>
<name>A0A4R6DCU1_9MICO</name>
<feature type="region of interest" description="Disordered" evidence="1">
    <location>
        <begin position="501"/>
        <end position="529"/>
    </location>
</feature>
<dbReference type="RefSeq" id="WP_166645793.1">
    <property type="nucleotide sequence ID" value="NZ_SNVW01000016.1"/>
</dbReference>
<feature type="compositionally biased region" description="Low complexity" evidence="1">
    <location>
        <begin position="86"/>
        <end position="98"/>
    </location>
</feature>
<evidence type="ECO:0000313" key="4">
    <source>
        <dbReference type="EMBL" id="TDN41728.1"/>
    </source>
</evidence>
<protein>
    <submittedName>
        <fullName evidence="4">Putative regulator of septum formation</fullName>
    </submittedName>
</protein>
<feature type="compositionally biased region" description="Basic and acidic residues" evidence="1">
    <location>
        <begin position="428"/>
        <end position="440"/>
    </location>
</feature>
<dbReference type="AlphaFoldDB" id="A0A4R6DCU1"/>
<dbReference type="Proteomes" id="UP000295764">
    <property type="component" value="Unassembled WGS sequence"/>
</dbReference>
<feature type="compositionally biased region" description="Low complexity" evidence="1">
    <location>
        <begin position="649"/>
        <end position="680"/>
    </location>
</feature>
<keyword evidence="2" id="KW-1133">Transmembrane helix</keyword>
<evidence type="ECO:0000256" key="1">
    <source>
        <dbReference type="SAM" id="MobiDB-lite"/>
    </source>
</evidence>
<reference evidence="4 5" key="1">
    <citation type="submission" date="2019-03" db="EMBL/GenBank/DDBJ databases">
        <title>Genomic analyses of the natural microbiome of Caenorhabditis elegans.</title>
        <authorList>
            <person name="Samuel B."/>
        </authorList>
    </citation>
    <scope>NUCLEOTIDE SEQUENCE [LARGE SCALE GENOMIC DNA]</scope>
    <source>
        <strain evidence="4 5">JUb65</strain>
    </source>
</reference>
<feature type="compositionally biased region" description="Acidic residues" evidence="1">
    <location>
        <begin position="412"/>
        <end position="421"/>
    </location>
</feature>
<feature type="region of interest" description="Disordered" evidence="1">
    <location>
        <begin position="646"/>
        <end position="682"/>
    </location>
</feature>
<gene>
    <name evidence="4" type="ORF">EDF64_11647</name>
</gene>
<proteinExistence type="predicted"/>
<sequence length="813" mass="83110">MTPERPDDAHEPDQAAGPEHGDDGLEARRESAPDAPFHGLRSAADIFGAPRGADDWPSRRERREAEKAARETGAPLPEPFEPVEPEAPASAPVQTSAPAPAPASAPSPASVPAPVSADDDGATQAISMPEQLTAPSVNPQASAEHERETLGERIPAAAPVPPAPAAPHPSSIQLPTAQSHRDQRAAENRAIEDERRRLDPFGEGRSDVDWLGRATGSHPEPPAPAAPVAPQQPLGVENVLPTSDEPPSFTELLRIADAAAAQDTGGHERPFDWAIRDDETGEVPTTLTTNAFDTTALAGGSWTLADESDDDVVSGELETPGLGLPAVVPPPVVAQPAVPPAVVPPAVVPPAVVPPAVVPPAVAPPAVVPPAVAVPPAVVPPTVVPPADTPTAATPSDVTHRDEPTAAFDWTQVEDESDEADAATGLQADERDAPSDRTRADAATTALPVTETPWWAEPEATVPPTAAPPLVEPAAATDAQAYPAHLPPAVGQDLDAVTGIRGHAPTADDAGPEPLPAAAPDELDQSEWDGRETSDTSAIKDLFGTEAVGQLGGTGYDPHDSSTRMMPAVGSAPAHAPGPGRTPVAPAAAAGGGDRGNFINEGFAKLRNEGQRGKRLLIWGSVALIVILLVAVFALTRWILGNTIEDHTPAPTSTSAASAPASSSAKASTASSPAATPSPTQGLQNLEFATTPAAPGEHGWTELAGGECLSPFTDAWAQTFTVVDCTSPHAAQLTARLPVTAGQWPGPDALAAQAAEQCQTSAALNTSAAAAVGDVQVQGSYAPDQATWDQGDTFISCFVTRSSGEPLTGSVAP</sequence>